<dbReference type="FunFam" id="2.30.29.30:FF:000085">
    <property type="entry name" value="Pleckstrin homology domain-containing family A member 8"/>
    <property type="match status" value="1"/>
</dbReference>
<dbReference type="InterPro" id="IPR045188">
    <property type="entry name" value="Boi1/Boi2-like"/>
</dbReference>
<evidence type="ECO:0000256" key="2">
    <source>
        <dbReference type="ARBA" id="ARBA00004198"/>
    </source>
</evidence>
<evidence type="ECO:0000256" key="4">
    <source>
        <dbReference type="ARBA" id="ARBA00023034"/>
    </source>
</evidence>
<dbReference type="Gene3D" id="2.30.29.30">
    <property type="entry name" value="Pleckstrin-homology domain (PH domain)/Phosphotyrosine-binding domain (PTB)"/>
    <property type="match status" value="1"/>
</dbReference>
<dbReference type="PANTHER" id="PTHR22902">
    <property type="entry name" value="SESQUIPEDALIAN"/>
    <property type="match status" value="1"/>
</dbReference>
<dbReference type="Proteomes" id="UP001318040">
    <property type="component" value="Chromosome 4"/>
</dbReference>
<dbReference type="GO" id="GO:0001881">
    <property type="term" value="P:receptor recycling"/>
    <property type="evidence" value="ECO:0007669"/>
    <property type="project" value="TreeGrafter"/>
</dbReference>
<proteinExistence type="predicted"/>
<dbReference type="SUPFAM" id="SSF50729">
    <property type="entry name" value="PH domain-like"/>
    <property type="match status" value="1"/>
</dbReference>
<reference evidence="9" key="1">
    <citation type="submission" date="2025-08" db="UniProtKB">
        <authorList>
            <consortium name="RefSeq"/>
        </authorList>
    </citation>
    <scope>IDENTIFICATION</scope>
    <source>
        <tissue evidence="9">Sperm</tissue>
    </source>
</reference>
<accession>A0AAJ7WLM8</accession>
<dbReference type="PANTHER" id="PTHR22902:SF27">
    <property type="entry name" value="PLECKSTRIN HOMOLOGY DOMAIN-CONTAINING FAMILY A MEMBER 3"/>
    <property type="match status" value="1"/>
</dbReference>
<dbReference type="InterPro" id="IPR011993">
    <property type="entry name" value="PH-like_dom_sf"/>
</dbReference>
<dbReference type="GO" id="GO:0055037">
    <property type="term" value="C:recycling endosome"/>
    <property type="evidence" value="ECO:0007669"/>
    <property type="project" value="TreeGrafter"/>
</dbReference>
<evidence type="ECO:0000313" key="9">
    <source>
        <dbReference type="RefSeq" id="XP_032802311.1"/>
    </source>
</evidence>
<keyword evidence="3" id="KW-0597">Phosphoprotein</keyword>
<keyword evidence="8" id="KW-1185">Reference proteome</keyword>
<keyword evidence="4" id="KW-0333">Golgi apparatus</keyword>
<dbReference type="GO" id="GO:0007032">
    <property type="term" value="P:endosome organization"/>
    <property type="evidence" value="ECO:0007669"/>
    <property type="project" value="TreeGrafter"/>
</dbReference>
<dbReference type="PROSITE" id="PS50003">
    <property type="entry name" value="PH_DOMAIN"/>
    <property type="match status" value="1"/>
</dbReference>
<evidence type="ECO:0000256" key="6">
    <source>
        <dbReference type="SAM" id="MobiDB-lite"/>
    </source>
</evidence>
<evidence type="ECO:0000256" key="5">
    <source>
        <dbReference type="ARBA" id="ARBA00023136"/>
    </source>
</evidence>
<sequence>MEGSLYKWTNYLSGWQPRWFVLDGGILSYYDSQDDVSKGCKGSIKMAVCEIQVHSSDGTRLDLVIPGEQHFYLRAMNAAERQSWLVALGSSKACLHDSRSKKEKEISETSDFLKTKMSELRLYSDLIKQQINTVRESLQPGESRTRPDMEKMNEASSLLDATCGTFLKTLEECMIIANSSFKPELFHFSPPPSPVSPVSPASAPFHINRIKRTSQPNFGSLERHATQTWRMDSKQQHQQHGGTTVVRDLEEMASIRSLRRLQRQRSPSQTDAEQHLRAATTAPEGQNSISATAPSEMDSVQCSAERAEEESEDSPSPHDFKDANGDLNGSHVISEQALPQPDTPVGV</sequence>
<dbReference type="RefSeq" id="XP_032802311.1">
    <property type="nucleotide sequence ID" value="XM_032946420.1"/>
</dbReference>
<gene>
    <name evidence="9" type="primary">LOC116938792</name>
</gene>
<feature type="compositionally biased region" description="Basic and acidic residues" evidence="6">
    <location>
        <begin position="221"/>
        <end position="235"/>
    </location>
</feature>
<evidence type="ECO:0000256" key="1">
    <source>
        <dbReference type="ARBA" id="ARBA00004170"/>
    </source>
</evidence>
<organism evidence="8 9">
    <name type="scientific">Petromyzon marinus</name>
    <name type="common">Sea lamprey</name>
    <dbReference type="NCBI Taxonomy" id="7757"/>
    <lineage>
        <taxon>Eukaryota</taxon>
        <taxon>Metazoa</taxon>
        <taxon>Chordata</taxon>
        <taxon>Craniata</taxon>
        <taxon>Vertebrata</taxon>
        <taxon>Cyclostomata</taxon>
        <taxon>Hyperoartia</taxon>
        <taxon>Petromyzontiformes</taxon>
        <taxon>Petromyzontidae</taxon>
        <taxon>Petromyzon</taxon>
    </lineage>
</organism>
<feature type="compositionally biased region" description="Polar residues" evidence="6">
    <location>
        <begin position="283"/>
        <end position="302"/>
    </location>
</feature>
<feature type="region of interest" description="Disordered" evidence="6">
    <location>
        <begin position="259"/>
        <end position="347"/>
    </location>
</feature>
<evidence type="ECO:0000259" key="7">
    <source>
        <dbReference type="PROSITE" id="PS50003"/>
    </source>
</evidence>
<dbReference type="GO" id="GO:0005769">
    <property type="term" value="C:early endosome"/>
    <property type="evidence" value="ECO:0007669"/>
    <property type="project" value="TreeGrafter"/>
</dbReference>
<name>A0AAJ7WLM8_PETMA</name>
<dbReference type="GO" id="GO:0016020">
    <property type="term" value="C:membrane"/>
    <property type="evidence" value="ECO:0007669"/>
    <property type="project" value="UniProtKB-SubCell"/>
</dbReference>
<dbReference type="GO" id="GO:0042147">
    <property type="term" value="P:retrograde transport, endosome to Golgi"/>
    <property type="evidence" value="ECO:0007669"/>
    <property type="project" value="TreeGrafter"/>
</dbReference>
<dbReference type="Pfam" id="PF00169">
    <property type="entry name" value="PH"/>
    <property type="match status" value="1"/>
</dbReference>
<evidence type="ECO:0000313" key="8">
    <source>
        <dbReference type="Proteomes" id="UP001318040"/>
    </source>
</evidence>
<dbReference type="KEGG" id="pmrn:116938792"/>
<dbReference type="AlphaFoldDB" id="A0AAJ7WLM8"/>
<protein>
    <submittedName>
        <fullName evidence="9">Pleckstrin homology domain-containing family A member 3-like</fullName>
    </submittedName>
</protein>
<dbReference type="InterPro" id="IPR001849">
    <property type="entry name" value="PH_domain"/>
</dbReference>
<evidence type="ECO:0000256" key="3">
    <source>
        <dbReference type="ARBA" id="ARBA00022553"/>
    </source>
</evidence>
<dbReference type="CDD" id="cd01247">
    <property type="entry name" value="PH_FAPP1_FAPP2"/>
    <property type="match status" value="1"/>
</dbReference>
<dbReference type="GeneID" id="116938792"/>
<dbReference type="SMART" id="SM00233">
    <property type="entry name" value="PH"/>
    <property type="match status" value="1"/>
</dbReference>
<dbReference type="GO" id="GO:0005829">
    <property type="term" value="C:cytosol"/>
    <property type="evidence" value="ECO:0007669"/>
    <property type="project" value="GOC"/>
</dbReference>
<feature type="compositionally biased region" description="Basic and acidic residues" evidence="6">
    <location>
        <begin position="315"/>
        <end position="324"/>
    </location>
</feature>
<comment type="subcellular location">
    <subcellularLocation>
        <location evidence="2">Golgi apparatus</location>
        <location evidence="2">trans-Golgi network membrane</location>
    </subcellularLocation>
    <subcellularLocation>
        <location evidence="1">Membrane</location>
        <topology evidence="1">Peripheral membrane protein</topology>
    </subcellularLocation>
</comment>
<feature type="domain" description="PH" evidence="7">
    <location>
        <begin position="1"/>
        <end position="93"/>
    </location>
</feature>
<dbReference type="GO" id="GO:0005802">
    <property type="term" value="C:trans-Golgi network"/>
    <property type="evidence" value="ECO:0007669"/>
    <property type="project" value="TreeGrafter"/>
</dbReference>
<feature type="region of interest" description="Disordered" evidence="6">
    <location>
        <begin position="215"/>
        <end position="247"/>
    </location>
</feature>
<keyword evidence="5" id="KW-0472">Membrane</keyword>